<reference evidence="1 2" key="1">
    <citation type="submission" date="2014-09" db="EMBL/GenBank/DDBJ databases">
        <authorList>
            <person name="Magalhaes I.L.F."/>
            <person name="Oliveira U."/>
            <person name="Santos F.R."/>
            <person name="Vidigal T.H.D.A."/>
            <person name="Brescovit A.D."/>
            <person name="Santos A.J."/>
        </authorList>
    </citation>
    <scope>NUCLEOTIDE SEQUENCE [LARGE SCALE GENOMIC DNA]</scope>
</reference>
<accession>A0A0P1BI89</accession>
<dbReference type="AlphaFoldDB" id="A0A0P1BI89"/>
<evidence type="ECO:0000313" key="1">
    <source>
        <dbReference type="EMBL" id="CEH15831.1"/>
    </source>
</evidence>
<dbReference type="Proteomes" id="UP000054845">
    <property type="component" value="Unassembled WGS sequence"/>
</dbReference>
<sequence length="73" mass="7800">MDLPLDPPLRLRIVEERSESLDDASEMLNTFIENFERRTAAAGAGDAAAAASSGGGSGLGVDDLFKEHHPHCY</sequence>
<name>A0A0P1BI89_9BASI</name>
<protein>
    <submittedName>
        <fullName evidence="1">Uncharacterized protein</fullName>
    </submittedName>
</protein>
<keyword evidence="2" id="KW-1185">Reference proteome</keyword>
<proteinExistence type="predicted"/>
<organism evidence="1 2">
    <name type="scientific">Ceraceosorus bombacis</name>
    <dbReference type="NCBI Taxonomy" id="401625"/>
    <lineage>
        <taxon>Eukaryota</taxon>
        <taxon>Fungi</taxon>
        <taxon>Dikarya</taxon>
        <taxon>Basidiomycota</taxon>
        <taxon>Ustilaginomycotina</taxon>
        <taxon>Exobasidiomycetes</taxon>
        <taxon>Ceraceosorales</taxon>
        <taxon>Ceraceosoraceae</taxon>
        <taxon>Ceraceosorus</taxon>
    </lineage>
</organism>
<dbReference type="EMBL" id="CCYA01000272">
    <property type="protein sequence ID" value="CEH15831.1"/>
    <property type="molecule type" value="Genomic_DNA"/>
</dbReference>
<evidence type="ECO:0000313" key="2">
    <source>
        <dbReference type="Proteomes" id="UP000054845"/>
    </source>
</evidence>